<evidence type="ECO:0000313" key="4">
    <source>
        <dbReference type="EMBL" id="KAL0368190.1"/>
    </source>
</evidence>
<dbReference type="InterPro" id="IPR027935">
    <property type="entry name" value="Di19_C"/>
</dbReference>
<gene>
    <name evidence="4" type="ORF">Scaly_1037900</name>
</gene>
<proteinExistence type="inferred from homology"/>
<dbReference type="EMBL" id="JACGWM010000006">
    <property type="protein sequence ID" value="KAL0368190.1"/>
    <property type="molecule type" value="Genomic_DNA"/>
</dbReference>
<accession>A0AAW2QK99</accession>
<sequence>MDPRSWARMYSSARRYQSRSDVYRGDEFEEEEETRPEFLCPFCAEDFDMVGLCCHIDEEHAAEAKNGEGKLQSLLSGSSLSIPSSHAEPDPLLNSFIYNPSLVDEPLTVKHVSSIEACSVAGSAVESLADRAVEERKLSEEEQKEKAQRCEFVQGLLLSTFLDDNL</sequence>
<feature type="domain" description="Di19 C-terminal" evidence="3">
    <location>
        <begin position="68"/>
        <end position="160"/>
    </location>
</feature>
<dbReference type="PANTHER" id="PTHR31875">
    <property type="entry name" value="PROTEIN DEHYDRATION-INDUCED 19"/>
    <property type="match status" value="1"/>
</dbReference>
<dbReference type="Pfam" id="PF05605">
    <property type="entry name" value="zf-Di19"/>
    <property type="match status" value="1"/>
</dbReference>
<feature type="domain" description="Di19 zinc-binding" evidence="2">
    <location>
        <begin position="37"/>
        <end position="67"/>
    </location>
</feature>
<comment type="caution">
    <text evidence="4">The sequence shown here is derived from an EMBL/GenBank/DDBJ whole genome shotgun (WGS) entry which is preliminary data.</text>
</comment>
<comment type="similarity">
    <text evidence="1">Belongs to the Di19 family.</text>
</comment>
<evidence type="ECO:0000259" key="2">
    <source>
        <dbReference type="Pfam" id="PF05605"/>
    </source>
</evidence>
<dbReference type="AlphaFoldDB" id="A0AAW2QK99"/>
<reference evidence="4" key="2">
    <citation type="journal article" date="2024" name="Plant">
        <title>Genomic evolution and insights into agronomic trait innovations of Sesamum species.</title>
        <authorList>
            <person name="Miao H."/>
            <person name="Wang L."/>
            <person name="Qu L."/>
            <person name="Liu H."/>
            <person name="Sun Y."/>
            <person name="Le M."/>
            <person name="Wang Q."/>
            <person name="Wei S."/>
            <person name="Zheng Y."/>
            <person name="Lin W."/>
            <person name="Duan Y."/>
            <person name="Cao H."/>
            <person name="Xiong S."/>
            <person name="Wang X."/>
            <person name="Wei L."/>
            <person name="Li C."/>
            <person name="Ma Q."/>
            <person name="Ju M."/>
            <person name="Zhao R."/>
            <person name="Li G."/>
            <person name="Mu C."/>
            <person name="Tian Q."/>
            <person name="Mei H."/>
            <person name="Zhang T."/>
            <person name="Gao T."/>
            <person name="Zhang H."/>
        </authorList>
    </citation>
    <scope>NUCLEOTIDE SEQUENCE</scope>
    <source>
        <strain evidence="4">KEN8</strain>
    </source>
</reference>
<evidence type="ECO:0000259" key="3">
    <source>
        <dbReference type="Pfam" id="PF14571"/>
    </source>
</evidence>
<protein>
    <submittedName>
        <fullName evidence="4">Protein dehydration-induced</fullName>
    </submittedName>
</protein>
<name>A0AAW2QK99_9LAMI</name>
<reference evidence="4" key="1">
    <citation type="submission" date="2020-06" db="EMBL/GenBank/DDBJ databases">
        <authorList>
            <person name="Li T."/>
            <person name="Hu X."/>
            <person name="Zhang T."/>
            <person name="Song X."/>
            <person name="Zhang H."/>
            <person name="Dai N."/>
            <person name="Sheng W."/>
            <person name="Hou X."/>
            <person name="Wei L."/>
        </authorList>
    </citation>
    <scope>NUCLEOTIDE SEQUENCE</scope>
    <source>
        <strain evidence="4">KEN8</strain>
        <tissue evidence="4">Leaf</tissue>
    </source>
</reference>
<dbReference type="Pfam" id="PF14571">
    <property type="entry name" value="Di19_C"/>
    <property type="match status" value="1"/>
</dbReference>
<dbReference type="PANTHER" id="PTHR31875:SF6">
    <property type="entry name" value="PROTEIN DEHYDRATION-INDUCED 19"/>
    <property type="match status" value="1"/>
</dbReference>
<dbReference type="InterPro" id="IPR033347">
    <property type="entry name" value="Di19"/>
</dbReference>
<organism evidence="4">
    <name type="scientific">Sesamum calycinum</name>
    <dbReference type="NCBI Taxonomy" id="2727403"/>
    <lineage>
        <taxon>Eukaryota</taxon>
        <taxon>Viridiplantae</taxon>
        <taxon>Streptophyta</taxon>
        <taxon>Embryophyta</taxon>
        <taxon>Tracheophyta</taxon>
        <taxon>Spermatophyta</taxon>
        <taxon>Magnoliopsida</taxon>
        <taxon>eudicotyledons</taxon>
        <taxon>Gunneridae</taxon>
        <taxon>Pentapetalae</taxon>
        <taxon>asterids</taxon>
        <taxon>lamiids</taxon>
        <taxon>Lamiales</taxon>
        <taxon>Pedaliaceae</taxon>
        <taxon>Sesamum</taxon>
    </lineage>
</organism>
<dbReference type="InterPro" id="IPR008598">
    <property type="entry name" value="Di19_Zn-bd"/>
</dbReference>
<evidence type="ECO:0000256" key="1">
    <source>
        <dbReference type="ARBA" id="ARBA00007109"/>
    </source>
</evidence>